<reference evidence="2 3" key="1">
    <citation type="submission" date="2014-05" db="EMBL/GenBank/DDBJ databases">
        <title>ATOL: Assembling a taxonomically balanced genome-scale reconstruction of the evolutionary history of the Enterobacteriaceae.</title>
        <authorList>
            <person name="Plunkett G.III."/>
            <person name="Neeno-Eckwall E.C."/>
            <person name="Glasner J.D."/>
            <person name="Perna N.T."/>
        </authorList>
    </citation>
    <scope>NUCLEOTIDE SEQUENCE [LARGE SCALE GENOMIC DNA]</scope>
    <source>
        <strain evidence="2 3">ATCC 33301</strain>
    </source>
</reference>
<dbReference type="SUPFAM" id="SSF55729">
    <property type="entry name" value="Acyl-CoA N-acyltransferases (Nat)"/>
    <property type="match status" value="1"/>
</dbReference>
<evidence type="ECO:0000313" key="3">
    <source>
        <dbReference type="Proteomes" id="UP000028602"/>
    </source>
</evidence>
<proteinExistence type="predicted"/>
<evidence type="ECO:0000313" key="2">
    <source>
        <dbReference type="EMBL" id="KFD22617.1"/>
    </source>
</evidence>
<organism evidence="2 3">
    <name type="scientific">Tatumella ptyseos ATCC 33301</name>
    <dbReference type="NCBI Taxonomy" id="1005995"/>
    <lineage>
        <taxon>Bacteria</taxon>
        <taxon>Pseudomonadati</taxon>
        <taxon>Pseudomonadota</taxon>
        <taxon>Gammaproteobacteria</taxon>
        <taxon>Enterobacterales</taxon>
        <taxon>Erwiniaceae</taxon>
        <taxon>Tatumella</taxon>
    </lineage>
</organism>
<feature type="domain" description="N-acetyltransferase" evidence="1">
    <location>
        <begin position="1"/>
        <end position="147"/>
    </location>
</feature>
<dbReference type="Proteomes" id="UP000028602">
    <property type="component" value="Unassembled WGS sequence"/>
</dbReference>
<dbReference type="OrthoDB" id="9797178at2"/>
<protein>
    <submittedName>
        <fullName evidence="2">Acetyltransferase</fullName>
        <ecNumber evidence="2">2.3.1.-</ecNumber>
    </submittedName>
</protein>
<dbReference type="Gene3D" id="3.40.630.30">
    <property type="match status" value="1"/>
</dbReference>
<dbReference type="EC" id="2.3.1.-" evidence="2"/>
<dbReference type="InterPro" id="IPR016181">
    <property type="entry name" value="Acyl_CoA_acyltransferase"/>
</dbReference>
<accession>A0A085JQ71</accession>
<sequence>MLIRTEIGIDAPGIDRLLKNCFGSEQEAERVRQLREQGLLTLGMVATDDEGQILGYAAFSPVTLAGEDKGWVLLSPLAIDAACRSLALDEQLVREALDTLNEFGYGAVVARENLPCLTQVGFRPGEKLHYQLPADNRQQTLLIYPLANDPVGDEAGELQLSAPFYG</sequence>
<dbReference type="RefSeq" id="WP_025903877.1">
    <property type="nucleotide sequence ID" value="NZ_ATMJ01000010.1"/>
</dbReference>
<dbReference type="AlphaFoldDB" id="A0A085JQ71"/>
<evidence type="ECO:0000259" key="1">
    <source>
        <dbReference type="PROSITE" id="PS51186"/>
    </source>
</evidence>
<name>A0A085JQ71_9GAMM</name>
<dbReference type="eggNOG" id="COG3153">
    <property type="taxonomic scope" value="Bacteria"/>
</dbReference>
<keyword evidence="2" id="KW-0808">Transferase</keyword>
<dbReference type="EMBL" id="JMPR01000004">
    <property type="protein sequence ID" value="KFD22617.1"/>
    <property type="molecule type" value="Genomic_DNA"/>
</dbReference>
<keyword evidence="3" id="KW-1185">Reference proteome</keyword>
<gene>
    <name evidence="2" type="primary">yhbS</name>
    <name evidence="2" type="ORF">GTPT_0194</name>
</gene>
<keyword evidence="2" id="KW-0012">Acyltransferase</keyword>
<dbReference type="InterPro" id="IPR000182">
    <property type="entry name" value="GNAT_dom"/>
</dbReference>
<dbReference type="PROSITE" id="PS51186">
    <property type="entry name" value="GNAT"/>
    <property type="match status" value="1"/>
</dbReference>
<dbReference type="GO" id="GO:0016747">
    <property type="term" value="F:acyltransferase activity, transferring groups other than amino-acyl groups"/>
    <property type="evidence" value="ECO:0007669"/>
    <property type="project" value="InterPro"/>
</dbReference>
<comment type="caution">
    <text evidence="2">The sequence shown here is derived from an EMBL/GenBank/DDBJ whole genome shotgun (WGS) entry which is preliminary data.</text>
</comment>